<evidence type="ECO:0000313" key="1">
    <source>
        <dbReference type="EMBL" id="CAB4160489.1"/>
    </source>
</evidence>
<organism evidence="1">
    <name type="scientific">uncultured Caudovirales phage</name>
    <dbReference type="NCBI Taxonomy" id="2100421"/>
    <lineage>
        <taxon>Viruses</taxon>
        <taxon>Duplodnaviria</taxon>
        <taxon>Heunggongvirae</taxon>
        <taxon>Uroviricota</taxon>
        <taxon>Caudoviricetes</taxon>
        <taxon>Peduoviridae</taxon>
        <taxon>Maltschvirus</taxon>
        <taxon>Maltschvirus maltsch</taxon>
    </lineage>
</organism>
<name>A0A6J5NM50_9CAUD</name>
<reference evidence="1" key="1">
    <citation type="submission" date="2020-04" db="EMBL/GenBank/DDBJ databases">
        <authorList>
            <person name="Chiriac C."/>
            <person name="Salcher M."/>
            <person name="Ghai R."/>
            <person name="Kavagutti S V."/>
        </authorList>
    </citation>
    <scope>NUCLEOTIDE SEQUENCE</scope>
</reference>
<sequence length="88" mass="10218">MANWDVLNAELDSALGSMSREDWLKWKNKKMATYRKKPVEIEAIQWVSDNIEQVYEMLGDNLIIGGDENDLKHFINTLEGKMELSWGD</sequence>
<proteinExistence type="predicted"/>
<gene>
    <name evidence="1" type="ORF">UFOVP723_228</name>
</gene>
<feature type="non-terminal residue" evidence="1">
    <location>
        <position position="88"/>
    </location>
</feature>
<accession>A0A6J5NM50</accession>
<protein>
    <submittedName>
        <fullName evidence="1">Uncharacterized protein</fullName>
    </submittedName>
</protein>
<dbReference type="EMBL" id="LR796697">
    <property type="protein sequence ID" value="CAB4160489.1"/>
    <property type="molecule type" value="Genomic_DNA"/>
</dbReference>